<dbReference type="Pfam" id="PF02870">
    <property type="entry name" value="Methyltransf_1N"/>
    <property type="match status" value="1"/>
</dbReference>
<dbReference type="InterPro" id="IPR014048">
    <property type="entry name" value="MethylDNA_cys_MeTrfase_DNA-bd"/>
</dbReference>
<dbReference type="CDD" id="cd06445">
    <property type="entry name" value="ATase"/>
    <property type="match status" value="1"/>
</dbReference>
<organism evidence="11 12">
    <name type="scientific">Polluticaenibacter yanchengensis</name>
    <dbReference type="NCBI Taxonomy" id="3014562"/>
    <lineage>
        <taxon>Bacteria</taxon>
        <taxon>Pseudomonadati</taxon>
        <taxon>Bacteroidota</taxon>
        <taxon>Chitinophagia</taxon>
        <taxon>Chitinophagales</taxon>
        <taxon>Chitinophagaceae</taxon>
        <taxon>Polluticaenibacter</taxon>
    </lineage>
</organism>
<dbReference type="Gene3D" id="1.10.10.10">
    <property type="entry name" value="Winged helix-like DNA-binding domain superfamily/Winged helix DNA-binding domain"/>
    <property type="match status" value="1"/>
</dbReference>
<protein>
    <recommendedName>
        <fullName evidence="8">Methylated-DNA--protein-cysteine methyltransferase</fullName>
        <ecNumber evidence="8">2.1.1.63</ecNumber>
    </recommendedName>
    <alternativeName>
        <fullName evidence="8">6-O-methylguanine-DNA methyltransferase</fullName>
        <shortName evidence="8">MGMT</shortName>
    </alternativeName>
    <alternativeName>
        <fullName evidence="8">O-6-methylguanine-DNA-alkyltransferase</fullName>
    </alternativeName>
</protein>
<dbReference type="EMBL" id="JAQGEF010000013">
    <property type="protein sequence ID" value="MDA3615479.1"/>
    <property type="molecule type" value="Genomic_DNA"/>
</dbReference>
<dbReference type="Proteomes" id="UP001210231">
    <property type="component" value="Unassembled WGS sequence"/>
</dbReference>
<comment type="caution">
    <text evidence="11">The sequence shown here is derived from an EMBL/GenBank/DDBJ whole genome shotgun (WGS) entry which is preliminary data.</text>
</comment>
<evidence type="ECO:0000256" key="7">
    <source>
        <dbReference type="ARBA" id="ARBA00049348"/>
    </source>
</evidence>
<dbReference type="SUPFAM" id="SSF53155">
    <property type="entry name" value="Methylated DNA-protein cysteine methyltransferase domain"/>
    <property type="match status" value="1"/>
</dbReference>
<keyword evidence="2 8" id="KW-0963">Cytoplasm</keyword>
<dbReference type="InterPro" id="IPR001497">
    <property type="entry name" value="MethylDNA_cys_MeTrfase_AS"/>
</dbReference>
<feature type="active site" description="Nucleophile; methyl group acceptor" evidence="8">
    <location>
        <position position="138"/>
    </location>
</feature>
<evidence type="ECO:0000256" key="5">
    <source>
        <dbReference type="ARBA" id="ARBA00022763"/>
    </source>
</evidence>
<keyword evidence="6 8" id="KW-0234">DNA repair</keyword>
<dbReference type="InterPro" id="IPR023546">
    <property type="entry name" value="MGMT"/>
</dbReference>
<dbReference type="InterPro" id="IPR008332">
    <property type="entry name" value="MethylG_MeTrfase_N"/>
</dbReference>
<dbReference type="Gene3D" id="3.30.160.70">
    <property type="entry name" value="Methylated DNA-protein cysteine methyltransferase domain"/>
    <property type="match status" value="1"/>
</dbReference>
<dbReference type="NCBIfam" id="TIGR00589">
    <property type="entry name" value="ogt"/>
    <property type="match status" value="1"/>
</dbReference>
<dbReference type="InterPro" id="IPR036388">
    <property type="entry name" value="WH-like_DNA-bd_sf"/>
</dbReference>
<dbReference type="EC" id="2.1.1.63" evidence="8"/>
<evidence type="ECO:0000256" key="2">
    <source>
        <dbReference type="ARBA" id="ARBA00022490"/>
    </source>
</evidence>
<proteinExistence type="inferred from homology"/>
<dbReference type="PROSITE" id="PS00374">
    <property type="entry name" value="MGMT"/>
    <property type="match status" value="1"/>
</dbReference>
<evidence type="ECO:0000256" key="6">
    <source>
        <dbReference type="ARBA" id="ARBA00023204"/>
    </source>
</evidence>
<keyword evidence="12" id="KW-1185">Reference proteome</keyword>
<comment type="subcellular location">
    <subcellularLocation>
        <location evidence="8">Cytoplasm</location>
    </subcellularLocation>
</comment>
<comment type="miscellaneous">
    <text evidence="8">This enzyme catalyzes only one turnover and therefore is not strictly catalytic. According to one definition, an enzyme is a biocatalyst that acts repeatedly and over many reaction cycles.</text>
</comment>
<dbReference type="Pfam" id="PF01035">
    <property type="entry name" value="DNA_binding_1"/>
    <property type="match status" value="1"/>
</dbReference>
<dbReference type="PANTHER" id="PTHR10815">
    <property type="entry name" value="METHYLATED-DNA--PROTEIN-CYSTEINE METHYLTRANSFERASE"/>
    <property type="match status" value="1"/>
</dbReference>
<keyword evidence="5 8" id="KW-0227">DNA damage</keyword>
<evidence type="ECO:0000313" key="12">
    <source>
        <dbReference type="Proteomes" id="UP001210231"/>
    </source>
</evidence>
<evidence type="ECO:0000259" key="9">
    <source>
        <dbReference type="Pfam" id="PF01035"/>
    </source>
</evidence>
<evidence type="ECO:0000259" key="10">
    <source>
        <dbReference type="Pfam" id="PF02870"/>
    </source>
</evidence>
<comment type="catalytic activity">
    <reaction evidence="1 8">
        <text>a 4-O-methyl-thymidine in DNA + L-cysteinyl-[protein] = a thymidine in DNA + S-methyl-L-cysteinyl-[protein]</text>
        <dbReference type="Rhea" id="RHEA:53428"/>
        <dbReference type="Rhea" id="RHEA-COMP:10131"/>
        <dbReference type="Rhea" id="RHEA-COMP:10132"/>
        <dbReference type="Rhea" id="RHEA-COMP:13555"/>
        <dbReference type="Rhea" id="RHEA-COMP:13556"/>
        <dbReference type="ChEBI" id="CHEBI:29950"/>
        <dbReference type="ChEBI" id="CHEBI:82612"/>
        <dbReference type="ChEBI" id="CHEBI:137386"/>
        <dbReference type="ChEBI" id="CHEBI:137387"/>
        <dbReference type="EC" id="2.1.1.63"/>
    </reaction>
</comment>
<keyword evidence="4 8" id="KW-0808">Transferase</keyword>
<accession>A0ABT4ULJ1</accession>
<feature type="domain" description="Methylguanine DNA methyltransferase ribonuclease-like" evidence="10">
    <location>
        <begin position="7"/>
        <end position="82"/>
    </location>
</feature>
<sequence length="174" mass="19811">MNTVFLQYYKTDFGNLIIGDFQNRLCLLDWQYRAKREQVDGRIANYLKAEFVEKETPLHQEVIVQLEEYFRQQRTNFDIPLLLAGSDFQKKVWQALLEIPHGQTVSYLSLSRQLGDEKAIRAVASANGANAISIIVPCHRVIGSGGELTGYAGGIDAKKKLLLLEGYRFQPELF</sequence>
<gene>
    <name evidence="11" type="ORF">O3P16_11720</name>
</gene>
<reference evidence="11 12" key="1">
    <citation type="submission" date="2022-12" db="EMBL/GenBank/DDBJ databases">
        <title>Chitinophagaceae gen. sp. nov., a new member of the family Chitinophagaceae, isolated from soil in a chemical factory.</title>
        <authorList>
            <person name="Ke Z."/>
        </authorList>
    </citation>
    <scope>NUCLEOTIDE SEQUENCE [LARGE SCALE GENOMIC DNA]</scope>
    <source>
        <strain evidence="11 12">LY-5</strain>
    </source>
</reference>
<comment type="function">
    <text evidence="8">Involved in the cellular defense against the biological effects of O6-methylguanine (O6-MeG) and O4-methylthymine (O4-MeT) in DNA. Repairs the methylated nucleobase in DNA by stoichiometrically transferring the methyl group to a cysteine residue in the enzyme. This is a suicide reaction: the enzyme is irreversibly inactivated.</text>
</comment>
<evidence type="ECO:0000313" key="11">
    <source>
        <dbReference type="EMBL" id="MDA3615479.1"/>
    </source>
</evidence>
<evidence type="ECO:0000256" key="8">
    <source>
        <dbReference type="HAMAP-Rule" id="MF_00772"/>
    </source>
</evidence>
<name>A0ABT4ULJ1_9BACT</name>
<dbReference type="RefSeq" id="WP_407031805.1">
    <property type="nucleotide sequence ID" value="NZ_JAQGEF010000013.1"/>
</dbReference>
<feature type="domain" description="Methylated-DNA-[protein]-cysteine S-methyltransferase DNA binding" evidence="9">
    <location>
        <begin position="87"/>
        <end position="166"/>
    </location>
</feature>
<dbReference type="InterPro" id="IPR036631">
    <property type="entry name" value="MGMT_N_sf"/>
</dbReference>
<dbReference type="HAMAP" id="MF_00772">
    <property type="entry name" value="OGT"/>
    <property type="match status" value="1"/>
</dbReference>
<comment type="catalytic activity">
    <reaction evidence="7 8">
        <text>a 6-O-methyl-2'-deoxyguanosine in DNA + L-cysteinyl-[protein] = S-methyl-L-cysteinyl-[protein] + a 2'-deoxyguanosine in DNA</text>
        <dbReference type="Rhea" id="RHEA:24000"/>
        <dbReference type="Rhea" id="RHEA-COMP:10131"/>
        <dbReference type="Rhea" id="RHEA-COMP:10132"/>
        <dbReference type="Rhea" id="RHEA-COMP:11367"/>
        <dbReference type="Rhea" id="RHEA-COMP:11368"/>
        <dbReference type="ChEBI" id="CHEBI:29950"/>
        <dbReference type="ChEBI" id="CHEBI:82612"/>
        <dbReference type="ChEBI" id="CHEBI:85445"/>
        <dbReference type="ChEBI" id="CHEBI:85448"/>
        <dbReference type="EC" id="2.1.1.63"/>
    </reaction>
</comment>
<evidence type="ECO:0000256" key="1">
    <source>
        <dbReference type="ARBA" id="ARBA00001286"/>
    </source>
</evidence>
<evidence type="ECO:0000256" key="4">
    <source>
        <dbReference type="ARBA" id="ARBA00022679"/>
    </source>
</evidence>
<keyword evidence="3 8" id="KW-0489">Methyltransferase</keyword>
<dbReference type="SUPFAM" id="SSF46767">
    <property type="entry name" value="Methylated DNA-protein cysteine methyltransferase, C-terminal domain"/>
    <property type="match status" value="1"/>
</dbReference>
<dbReference type="InterPro" id="IPR036217">
    <property type="entry name" value="MethylDNA_cys_MeTrfase_DNAb"/>
</dbReference>
<comment type="similarity">
    <text evidence="8">Belongs to the MGMT family.</text>
</comment>
<evidence type="ECO:0000256" key="3">
    <source>
        <dbReference type="ARBA" id="ARBA00022603"/>
    </source>
</evidence>
<dbReference type="PANTHER" id="PTHR10815:SF5">
    <property type="entry name" value="METHYLATED-DNA--PROTEIN-CYSTEINE METHYLTRANSFERASE"/>
    <property type="match status" value="1"/>
</dbReference>